<protein>
    <submittedName>
        <fullName evidence="2">Uncharacterized protein</fullName>
    </submittedName>
</protein>
<sequence length="58" mass="6668">MNWVDLISNIISRVPIERALFSPRDNTKALEEFIEKQKEAPVSEKPTSTIQEIEKAPE</sequence>
<dbReference type="EMBL" id="BARW01001733">
    <property type="protein sequence ID" value="GAI63193.1"/>
    <property type="molecule type" value="Genomic_DNA"/>
</dbReference>
<evidence type="ECO:0000313" key="2">
    <source>
        <dbReference type="EMBL" id="GAI63193.1"/>
    </source>
</evidence>
<proteinExistence type="predicted"/>
<gene>
    <name evidence="2" type="ORF">S12H4_05299</name>
</gene>
<feature type="region of interest" description="Disordered" evidence="1">
    <location>
        <begin position="37"/>
        <end position="58"/>
    </location>
</feature>
<organism evidence="2">
    <name type="scientific">marine sediment metagenome</name>
    <dbReference type="NCBI Taxonomy" id="412755"/>
    <lineage>
        <taxon>unclassified sequences</taxon>
        <taxon>metagenomes</taxon>
        <taxon>ecological metagenomes</taxon>
    </lineage>
</organism>
<feature type="non-terminal residue" evidence="2">
    <location>
        <position position="58"/>
    </location>
</feature>
<dbReference type="AlphaFoldDB" id="X1Q4N1"/>
<accession>X1Q4N1</accession>
<comment type="caution">
    <text evidence="2">The sequence shown here is derived from an EMBL/GenBank/DDBJ whole genome shotgun (WGS) entry which is preliminary data.</text>
</comment>
<evidence type="ECO:0000256" key="1">
    <source>
        <dbReference type="SAM" id="MobiDB-lite"/>
    </source>
</evidence>
<reference evidence="2" key="1">
    <citation type="journal article" date="2014" name="Front. Microbiol.">
        <title>High frequency of phylogenetically diverse reductive dehalogenase-homologous genes in deep subseafloor sedimentary metagenomes.</title>
        <authorList>
            <person name="Kawai M."/>
            <person name="Futagami T."/>
            <person name="Toyoda A."/>
            <person name="Takaki Y."/>
            <person name="Nishi S."/>
            <person name="Hori S."/>
            <person name="Arai W."/>
            <person name="Tsubouchi T."/>
            <person name="Morono Y."/>
            <person name="Uchiyama I."/>
            <person name="Ito T."/>
            <person name="Fujiyama A."/>
            <person name="Inagaki F."/>
            <person name="Takami H."/>
        </authorList>
    </citation>
    <scope>NUCLEOTIDE SEQUENCE</scope>
    <source>
        <strain evidence="2">Expedition CK06-06</strain>
    </source>
</reference>
<name>X1Q4N1_9ZZZZ</name>